<dbReference type="InterPro" id="IPR036249">
    <property type="entry name" value="Thioredoxin-like_sf"/>
</dbReference>
<dbReference type="Pfam" id="PF08534">
    <property type="entry name" value="Redoxin"/>
    <property type="match status" value="1"/>
</dbReference>
<evidence type="ECO:0000313" key="4">
    <source>
        <dbReference type="Proteomes" id="UP000783287"/>
    </source>
</evidence>
<feature type="domain" description="Thioredoxin" evidence="2">
    <location>
        <begin position="258"/>
        <end position="400"/>
    </location>
</feature>
<dbReference type="SUPFAM" id="SSF52833">
    <property type="entry name" value="Thioredoxin-like"/>
    <property type="match status" value="1"/>
</dbReference>
<dbReference type="InterPro" id="IPR013740">
    <property type="entry name" value="Redoxin"/>
</dbReference>
<gene>
    <name evidence="3" type="ORF">KC909_00310</name>
</gene>
<keyword evidence="1" id="KW-1133">Transmembrane helix</keyword>
<feature type="transmembrane region" description="Helical" evidence="1">
    <location>
        <begin position="197"/>
        <end position="213"/>
    </location>
</feature>
<reference evidence="3" key="1">
    <citation type="submission" date="2020-04" db="EMBL/GenBank/DDBJ databases">
        <authorList>
            <person name="Zhang T."/>
        </authorList>
    </citation>
    <scope>NUCLEOTIDE SEQUENCE</scope>
    <source>
        <strain evidence="3">HKST-UBA14</strain>
    </source>
</reference>
<dbReference type="GO" id="GO:0016491">
    <property type="term" value="F:oxidoreductase activity"/>
    <property type="evidence" value="ECO:0007669"/>
    <property type="project" value="InterPro"/>
</dbReference>
<feature type="transmembrane region" description="Helical" evidence="1">
    <location>
        <begin position="71"/>
        <end position="89"/>
    </location>
</feature>
<evidence type="ECO:0000259" key="2">
    <source>
        <dbReference type="PROSITE" id="PS51352"/>
    </source>
</evidence>
<dbReference type="Gene3D" id="3.40.30.10">
    <property type="entry name" value="Glutaredoxin"/>
    <property type="match status" value="1"/>
</dbReference>
<dbReference type="CDD" id="cd03012">
    <property type="entry name" value="TlpA_like_DipZ_like"/>
    <property type="match status" value="1"/>
</dbReference>
<dbReference type="PANTHER" id="PTHR42852">
    <property type="entry name" value="THIOL:DISULFIDE INTERCHANGE PROTEIN DSBE"/>
    <property type="match status" value="1"/>
</dbReference>
<organism evidence="3 4">
    <name type="scientific">Candidatus Dojkabacteria bacterium</name>
    <dbReference type="NCBI Taxonomy" id="2099670"/>
    <lineage>
        <taxon>Bacteria</taxon>
        <taxon>Candidatus Dojkabacteria</taxon>
    </lineage>
</organism>
<feature type="transmembrane region" description="Helical" evidence="1">
    <location>
        <begin position="6"/>
        <end position="28"/>
    </location>
</feature>
<evidence type="ECO:0000313" key="3">
    <source>
        <dbReference type="EMBL" id="MCA9382787.1"/>
    </source>
</evidence>
<dbReference type="Gene3D" id="2.60.120.260">
    <property type="entry name" value="Galactose-binding domain-like"/>
    <property type="match status" value="1"/>
</dbReference>
<proteinExistence type="predicted"/>
<dbReference type="InterPro" id="IPR041017">
    <property type="entry name" value="Thioredoxin_10"/>
</dbReference>
<accession>A0A955L4P1</accession>
<reference evidence="3" key="2">
    <citation type="journal article" date="2021" name="Microbiome">
        <title>Successional dynamics and alternative stable states in a saline activated sludge microbial community over 9 years.</title>
        <authorList>
            <person name="Wang Y."/>
            <person name="Ye J."/>
            <person name="Ju F."/>
            <person name="Liu L."/>
            <person name="Boyd J.A."/>
            <person name="Deng Y."/>
            <person name="Parks D.H."/>
            <person name="Jiang X."/>
            <person name="Yin X."/>
            <person name="Woodcroft B.J."/>
            <person name="Tyson G.W."/>
            <person name="Hugenholtz P."/>
            <person name="Polz M.F."/>
            <person name="Zhang T."/>
        </authorList>
    </citation>
    <scope>NUCLEOTIDE SEQUENCE</scope>
    <source>
        <strain evidence="3">HKST-UBA14</strain>
    </source>
</reference>
<comment type="caution">
    <text evidence="3">The sequence shown here is derived from an EMBL/GenBank/DDBJ whole genome shotgun (WGS) entry which is preliminary data.</text>
</comment>
<feature type="transmembrane region" description="Helical" evidence="1">
    <location>
        <begin position="123"/>
        <end position="146"/>
    </location>
</feature>
<feature type="transmembrane region" description="Helical" evidence="1">
    <location>
        <begin position="152"/>
        <end position="176"/>
    </location>
</feature>
<dbReference type="InterPro" id="IPR013766">
    <property type="entry name" value="Thioredoxin_domain"/>
</dbReference>
<dbReference type="PROSITE" id="PS51352">
    <property type="entry name" value="THIOREDOXIN_2"/>
    <property type="match status" value="1"/>
</dbReference>
<dbReference type="PANTHER" id="PTHR42852:SF13">
    <property type="entry name" value="PROTEIN DIPZ"/>
    <property type="match status" value="1"/>
</dbReference>
<evidence type="ECO:0000256" key="1">
    <source>
        <dbReference type="SAM" id="Phobius"/>
    </source>
</evidence>
<dbReference type="InterPro" id="IPR050553">
    <property type="entry name" value="Thioredoxin_ResA/DsbE_sf"/>
</dbReference>
<protein>
    <submittedName>
        <fullName evidence="3">Cytochrome c biogenesis protein DipZ</fullName>
    </submittedName>
</protein>
<dbReference type="Pfam" id="PF17991">
    <property type="entry name" value="Thioredoxin_10"/>
    <property type="match status" value="1"/>
</dbReference>
<name>A0A955L4P1_9BACT</name>
<dbReference type="EMBL" id="JAGQLK010000004">
    <property type="protein sequence ID" value="MCA9382787.1"/>
    <property type="molecule type" value="Genomic_DNA"/>
</dbReference>
<feature type="transmembrane region" description="Helical" evidence="1">
    <location>
        <begin position="40"/>
        <end position="65"/>
    </location>
</feature>
<keyword evidence="1" id="KW-0812">Transmembrane</keyword>
<dbReference type="AlphaFoldDB" id="A0A955L4P1"/>
<dbReference type="Proteomes" id="UP000783287">
    <property type="component" value="Unassembled WGS sequence"/>
</dbReference>
<keyword evidence="1" id="KW-0472">Membrane</keyword>
<sequence length="560" mass="62067">MEYLLISFIAGVLTVIAPCVFTLLPVVLSGSLQTNSWKRPLIIIGSLSSSVFLFTLLLKASTALISVPPEFWTYLSGGILIIFGIFTIFPDIWTAISTKLGLSQNSEEALHKASQKQGVARDIMIGLALGPVFSSCSPTYAIIIATVLPQSFWIGVLNLLLYVIGLALVLSIIAVFGQKAVAKMKWAANPNSVFKKILGAILVIVGIFISTGLDKDLETFLLDNGLFDPTNIEINLMKMNDADTHGMEGDLGLSIEEPYDAPEIQDIEAWINSDGEKIADLKGKVVLIDFWTYSCINCVRTIPYVQGWYEKYQDDGLVVIGMHAPEFAFERELENVENAVSEFGITYPVGLDNNYGTWRAYDNQFWPAHYFIDKNGQIVHTHFGVGEYDKSEAVIRYLLELDTDTVENSDVEPPISSKQTPETYLGYQRGQYFANAAEFIADQSVEYAGTETLVRNYWSLSGAWIITDESSISNSDNSVLRINYSAKDVYLVMGSDEVSTVKVILEDGDMYGTDVYEDGTVRVDGPGLYHLISNDELQTEHILELQFEKGIEINAFTFGS</sequence>